<gene>
    <name evidence="3" type="ORF">GNP93_22540</name>
</gene>
<dbReference type="CDD" id="cd00093">
    <property type="entry name" value="HTH_XRE"/>
    <property type="match status" value="1"/>
</dbReference>
<protein>
    <submittedName>
        <fullName evidence="3">Helix-turn-helix domain-containing protein</fullName>
    </submittedName>
</protein>
<dbReference type="GO" id="GO:0003700">
    <property type="term" value="F:DNA-binding transcription factor activity"/>
    <property type="evidence" value="ECO:0007669"/>
    <property type="project" value="TreeGrafter"/>
</dbReference>
<evidence type="ECO:0000256" key="1">
    <source>
        <dbReference type="ARBA" id="ARBA00023125"/>
    </source>
</evidence>
<accession>A0A7X2ZEI9</accession>
<feature type="domain" description="HTH cro/C1-type" evidence="2">
    <location>
        <begin position="10"/>
        <end position="64"/>
    </location>
</feature>
<dbReference type="InterPro" id="IPR010982">
    <property type="entry name" value="Lambda_DNA-bd_dom_sf"/>
</dbReference>
<name>A0A7X2ZEI9_9BACL</name>
<dbReference type="RefSeq" id="WP_127610090.1">
    <property type="nucleotide sequence ID" value="NZ_JARTHJ010000181.1"/>
</dbReference>
<dbReference type="InterPro" id="IPR001387">
    <property type="entry name" value="Cro/C1-type_HTH"/>
</dbReference>
<dbReference type="EMBL" id="WNZX01000025">
    <property type="protein sequence ID" value="MUG73412.1"/>
    <property type="molecule type" value="Genomic_DNA"/>
</dbReference>
<dbReference type="SUPFAM" id="SSF47413">
    <property type="entry name" value="lambda repressor-like DNA-binding domains"/>
    <property type="match status" value="1"/>
</dbReference>
<proteinExistence type="predicted"/>
<dbReference type="PROSITE" id="PS50943">
    <property type="entry name" value="HTH_CROC1"/>
    <property type="match status" value="1"/>
</dbReference>
<evidence type="ECO:0000259" key="2">
    <source>
        <dbReference type="PROSITE" id="PS50943"/>
    </source>
</evidence>
<evidence type="ECO:0000313" key="4">
    <source>
        <dbReference type="Proteomes" id="UP000450917"/>
    </source>
</evidence>
<dbReference type="Proteomes" id="UP000450917">
    <property type="component" value="Unassembled WGS sequence"/>
</dbReference>
<comment type="caution">
    <text evidence="3">The sequence shown here is derived from an EMBL/GenBank/DDBJ whole genome shotgun (WGS) entry which is preliminary data.</text>
</comment>
<dbReference type="Gene3D" id="1.10.260.40">
    <property type="entry name" value="lambda repressor-like DNA-binding domains"/>
    <property type="match status" value="1"/>
</dbReference>
<keyword evidence="4" id="KW-1185">Reference proteome</keyword>
<dbReference type="GO" id="GO:0005829">
    <property type="term" value="C:cytosol"/>
    <property type="evidence" value="ECO:0007669"/>
    <property type="project" value="TreeGrafter"/>
</dbReference>
<dbReference type="PANTHER" id="PTHR46797:SF1">
    <property type="entry name" value="METHYLPHOSPHONATE SYNTHASE"/>
    <property type="match status" value="1"/>
</dbReference>
<keyword evidence="1" id="KW-0238">DNA-binding</keyword>
<organism evidence="3 4">
    <name type="scientific">Paenibacillus validus</name>
    <dbReference type="NCBI Taxonomy" id="44253"/>
    <lineage>
        <taxon>Bacteria</taxon>
        <taxon>Bacillati</taxon>
        <taxon>Bacillota</taxon>
        <taxon>Bacilli</taxon>
        <taxon>Bacillales</taxon>
        <taxon>Paenibacillaceae</taxon>
        <taxon>Paenibacillus</taxon>
    </lineage>
</organism>
<dbReference type="SMART" id="SM00530">
    <property type="entry name" value="HTH_XRE"/>
    <property type="match status" value="1"/>
</dbReference>
<evidence type="ECO:0000313" key="3">
    <source>
        <dbReference type="EMBL" id="MUG73412.1"/>
    </source>
</evidence>
<dbReference type="InterPro" id="IPR050807">
    <property type="entry name" value="TransReg_Diox_bact_type"/>
</dbReference>
<sequence>MEKNMLAQRIRAFRKLKGFTQNELAERLDVSIAVLGSIERGTRKADPKIILKISETLGIDPEELAPAMTSLRSDRA</sequence>
<dbReference type="PANTHER" id="PTHR46797">
    <property type="entry name" value="HTH-TYPE TRANSCRIPTIONAL REGULATOR"/>
    <property type="match status" value="1"/>
</dbReference>
<dbReference type="AlphaFoldDB" id="A0A7X2ZEI9"/>
<dbReference type="Pfam" id="PF01381">
    <property type="entry name" value="HTH_3"/>
    <property type="match status" value="1"/>
</dbReference>
<reference evidence="3 4" key="1">
    <citation type="submission" date="2019-11" db="EMBL/GenBank/DDBJ databases">
        <title>Draft genome sequences of five Paenibacillus species of dairy origin.</title>
        <authorList>
            <person name="Olajide A.M."/>
            <person name="Chen S."/>
            <person name="Lapointe G."/>
        </authorList>
    </citation>
    <scope>NUCLEOTIDE SEQUENCE [LARGE SCALE GENOMIC DNA]</scope>
    <source>
        <strain evidence="3 4">2CS3</strain>
    </source>
</reference>
<dbReference type="GO" id="GO:0003677">
    <property type="term" value="F:DNA binding"/>
    <property type="evidence" value="ECO:0007669"/>
    <property type="project" value="UniProtKB-KW"/>
</dbReference>